<feature type="domain" description="Galactokinase N-terminal" evidence="6">
    <location>
        <begin position="42"/>
        <end position="90"/>
    </location>
</feature>
<evidence type="ECO:0000256" key="4">
    <source>
        <dbReference type="ARBA" id="ARBA00022840"/>
    </source>
</evidence>
<evidence type="ECO:0000313" key="8">
    <source>
        <dbReference type="Proteomes" id="UP000184301"/>
    </source>
</evidence>
<protein>
    <submittedName>
        <fullName evidence="7">Galactokinase</fullName>
    </submittedName>
</protein>
<evidence type="ECO:0000259" key="6">
    <source>
        <dbReference type="Pfam" id="PF10509"/>
    </source>
</evidence>
<keyword evidence="2" id="KW-0547">Nucleotide-binding</keyword>
<dbReference type="EMBL" id="FQZY01000085">
    <property type="protein sequence ID" value="SHK77546.1"/>
    <property type="molecule type" value="Genomic_DNA"/>
</dbReference>
<dbReference type="InterPro" id="IPR036554">
    <property type="entry name" value="GHMP_kinase_C_sf"/>
</dbReference>
<name>A0A1M6V8A3_9FIRM</name>
<dbReference type="PANTHER" id="PTHR10457:SF7">
    <property type="entry name" value="GALACTOKINASE-RELATED"/>
    <property type="match status" value="1"/>
</dbReference>
<dbReference type="SUPFAM" id="SSF54211">
    <property type="entry name" value="Ribosomal protein S5 domain 2-like"/>
    <property type="match status" value="1"/>
</dbReference>
<proteinExistence type="inferred from homology"/>
<dbReference type="SUPFAM" id="SSF55060">
    <property type="entry name" value="GHMP Kinase, C-terminal domain"/>
    <property type="match status" value="1"/>
</dbReference>
<keyword evidence="8" id="KW-1185">Reference proteome</keyword>
<dbReference type="InterPro" id="IPR006204">
    <property type="entry name" value="GHMP_kinase_N_dom"/>
</dbReference>
<dbReference type="InterPro" id="IPR014721">
    <property type="entry name" value="Ribsml_uS5_D2-typ_fold_subgr"/>
</dbReference>
<accession>A0A1M6V8A3</accession>
<gene>
    <name evidence="7" type="ORF">SAMN02745243_03707</name>
</gene>
<evidence type="ECO:0000256" key="1">
    <source>
        <dbReference type="ARBA" id="ARBA00006566"/>
    </source>
</evidence>
<keyword evidence="3 7" id="KW-0808">Transferase</keyword>
<keyword evidence="3 7" id="KW-0418">Kinase</keyword>
<dbReference type="PANTHER" id="PTHR10457">
    <property type="entry name" value="MEVALONATE KINASE/GALACTOKINASE"/>
    <property type="match status" value="1"/>
</dbReference>
<dbReference type="Pfam" id="PF10509">
    <property type="entry name" value="GalKase_gal_bdg"/>
    <property type="match status" value="1"/>
</dbReference>
<organism evidence="7 8">
    <name type="scientific">Hespellia stercorisuis DSM 15480</name>
    <dbReference type="NCBI Taxonomy" id="1121950"/>
    <lineage>
        <taxon>Bacteria</taxon>
        <taxon>Bacillati</taxon>
        <taxon>Bacillota</taxon>
        <taxon>Clostridia</taxon>
        <taxon>Lachnospirales</taxon>
        <taxon>Lachnospiraceae</taxon>
        <taxon>Hespellia</taxon>
    </lineage>
</organism>
<evidence type="ECO:0000256" key="2">
    <source>
        <dbReference type="ARBA" id="ARBA00022741"/>
    </source>
</evidence>
<dbReference type="GO" id="GO:0006012">
    <property type="term" value="P:galactose metabolic process"/>
    <property type="evidence" value="ECO:0007669"/>
    <property type="project" value="InterPro"/>
</dbReference>
<evidence type="ECO:0000313" key="7">
    <source>
        <dbReference type="EMBL" id="SHK77546.1"/>
    </source>
</evidence>
<evidence type="ECO:0000259" key="5">
    <source>
        <dbReference type="Pfam" id="PF00288"/>
    </source>
</evidence>
<dbReference type="GO" id="GO:0005829">
    <property type="term" value="C:cytosol"/>
    <property type="evidence" value="ECO:0007669"/>
    <property type="project" value="TreeGrafter"/>
</dbReference>
<dbReference type="InterPro" id="IPR006206">
    <property type="entry name" value="Mevalonate/galactokinase"/>
</dbReference>
<sequence>MKIEEAIKLLNGKSFDNKLTELYVDQNRVPYEKKRYLKAIDSYRTYFGEGEIEIFSAPGRSEIGGNHTDHQHGEVLAASINNDAIAVVRKLEEPFVKVMSDGYSNLITIQLDDLEKKIEEEGTTDALIRGVLAKMKMNGHLIGGFQAYVTSEVLIGAGLSSSAAFETLIGTILSYLYNDGKVTPIEIAKIGQYAENVYFGKPCGLMDQMACSVGSLVHIDFADPENPIVEQVNFDMNAYGYSLCITDTKGSHADLTPDYAAIPQEMKQAAKCFGKEFLGEVPKEEILNHITLIRELAGDRAALRALHFVCENERVKKEVDALRKDNFPKFLANVKESGDSSFKYLQNVYTCHDVQHQNVSIALALSDVIFGEKGVCRVHGGGFAGTIQAFVPNYLVSNYQEEMDKIFGKGSCEVLKIRKYGGIKVL</sequence>
<dbReference type="PIRSF" id="PIRSF000530">
    <property type="entry name" value="Galactokinase"/>
    <property type="match status" value="1"/>
</dbReference>
<dbReference type="Gene3D" id="3.30.230.10">
    <property type="match status" value="1"/>
</dbReference>
<dbReference type="Gene3D" id="3.30.70.890">
    <property type="entry name" value="GHMP kinase, C-terminal domain"/>
    <property type="match status" value="1"/>
</dbReference>
<dbReference type="Pfam" id="PF00288">
    <property type="entry name" value="GHMP_kinases_N"/>
    <property type="match status" value="1"/>
</dbReference>
<dbReference type="GO" id="GO:0004335">
    <property type="term" value="F:galactokinase activity"/>
    <property type="evidence" value="ECO:0007669"/>
    <property type="project" value="InterPro"/>
</dbReference>
<dbReference type="InterPro" id="IPR019539">
    <property type="entry name" value="GalKase_N"/>
</dbReference>
<evidence type="ECO:0000256" key="3">
    <source>
        <dbReference type="ARBA" id="ARBA00022777"/>
    </source>
</evidence>
<dbReference type="InterPro" id="IPR000705">
    <property type="entry name" value="Galactokinase"/>
</dbReference>
<dbReference type="AlphaFoldDB" id="A0A1M6V8A3"/>
<dbReference type="GO" id="GO:0005524">
    <property type="term" value="F:ATP binding"/>
    <property type="evidence" value="ECO:0007669"/>
    <property type="project" value="UniProtKB-KW"/>
</dbReference>
<feature type="domain" description="GHMP kinase N-terminal" evidence="5">
    <location>
        <begin position="128"/>
        <end position="214"/>
    </location>
</feature>
<reference evidence="7 8" key="1">
    <citation type="submission" date="2016-11" db="EMBL/GenBank/DDBJ databases">
        <authorList>
            <person name="Jaros S."/>
            <person name="Januszkiewicz K."/>
            <person name="Wedrychowicz H."/>
        </authorList>
    </citation>
    <scope>NUCLEOTIDE SEQUENCE [LARGE SCALE GENOMIC DNA]</scope>
    <source>
        <strain evidence="7 8">DSM 15480</strain>
    </source>
</reference>
<dbReference type="Proteomes" id="UP000184301">
    <property type="component" value="Unassembled WGS sequence"/>
</dbReference>
<comment type="similarity">
    <text evidence="1">Belongs to the GHMP kinase family. GalK subfamily.</text>
</comment>
<dbReference type="STRING" id="1121950.SAMN02745243_03707"/>
<keyword evidence="4" id="KW-0067">ATP-binding</keyword>
<dbReference type="InterPro" id="IPR020568">
    <property type="entry name" value="Ribosomal_Su5_D2-typ_SF"/>
</dbReference>
<dbReference type="PRINTS" id="PR00473">
    <property type="entry name" value="GALCTOKINASE"/>
</dbReference>
<dbReference type="PRINTS" id="PR00959">
    <property type="entry name" value="MEVGALKINASE"/>
</dbReference>